<evidence type="ECO:0000256" key="7">
    <source>
        <dbReference type="ARBA" id="ARBA00022989"/>
    </source>
</evidence>
<dbReference type="GO" id="GO:0005471">
    <property type="term" value="F:ATP:ADP antiporter activity"/>
    <property type="evidence" value="ECO:0007669"/>
    <property type="project" value="InterPro"/>
</dbReference>
<accession>A0A0G4EP26</accession>
<proteinExistence type="inferred from homology"/>
<evidence type="ECO:0000256" key="4">
    <source>
        <dbReference type="ARBA" id="ARBA00022692"/>
    </source>
</evidence>
<evidence type="ECO:0000256" key="3">
    <source>
        <dbReference type="ARBA" id="ARBA00022448"/>
    </source>
</evidence>
<evidence type="ECO:0000256" key="11">
    <source>
        <dbReference type="SAM" id="SignalP"/>
    </source>
</evidence>
<feature type="compositionally biased region" description="Basic and acidic residues" evidence="10">
    <location>
        <begin position="116"/>
        <end position="127"/>
    </location>
</feature>
<dbReference type="InParanoid" id="A0A0G4EP26"/>
<keyword evidence="13" id="KW-1185">Reference proteome</keyword>
<comment type="similarity">
    <text evidence="2 9">Belongs to the ADP/ATP translocase tlc family.</text>
</comment>
<dbReference type="Proteomes" id="UP000041254">
    <property type="component" value="Unassembled WGS sequence"/>
</dbReference>
<comment type="subcellular location">
    <subcellularLocation>
        <location evidence="1 9">Membrane</location>
        <topology evidence="1 9">Multi-pass membrane protein</topology>
    </subcellularLocation>
</comment>
<dbReference type="EMBL" id="CDMY01000275">
    <property type="protein sequence ID" value="CEL99206.1"/>
    <property type="molecule type" value="Genomic_DNA"/>
</dbReference>
<feature type="transmembrane region" description="Helical" evidence="9">
    <location>
        <begin position="149"/>
        <end position="166"/>
    </location>
</feature>
<organism evidence="12 13">
    <name type="scientific">Vitrella brassicaformis (strain CCMP3155)</name>
    <dbReference type="NCBI Taxonomy" id="1169540"/>
    <lineage>
        <taxon>Eukaryota</taxon>
        <taxon>Sar</taxon>
        <taxon>Alveolata</taxon>
        <taxon>Colpodellida</taxon>
        <taxon>Vitrellaceae</taxon>
        <taxon>Vitrella</taxon>
    </lineage>
</organism>
<dbReference type="OrthoDB" id="2190844at2759"/>
<sequence length="669" mass="74539">MGWHVLLSALAARSGLLEGWPHALSSFPSAQAGDPPWRRCSKWRRKAAGDDTGASEAFLYPVSTRIQRSRAARRPSQVRQQPQSGERQRPRPRSRLSAASVSPPVIDDAFLPASPPEEKRADESHERQKGWRPWRALKRLGLPIYRQKQILLGLMFFLALFNSTIIRDTKDVLVISCPGGPEIIPFLSTYVNLPLSAVFMQLYWKISTFLGAETLFYSVFFPFLAFFVGFAYFVFPNLNKIHPTWLIPFIEEKLPWAYRYESLLQVIQNWSVSLYYLIAELWGSVTISLLFWGFCNEVSSVKESQDIYPLYGVGGQIALIISGIIISRMATMPASCPPGVDCFSLSLRRLMNTLGGCGLAFAGIFWFMNRFFINNPKIYPPGDIVTPSNAKGPTPTPTGEADKTAPVKEEKRNNRKTKLGVRATFRLLASSSYIQNLAMMLVCFGASLNIVEVVWKILLREYYTDRNALTNFYGVYSTLSGVATMGLMLLNRWIVKKRGFRTSALITPVVLSSTGLLFFLCLLGRGGWGGPLTPLLSTIPLDFLVWVGAIQNIFSKSARYALLDQCKEWAYLPLGQELKSKGKAAIDLVGIPFGESVASLVQQFIIVQMGHLLPATPWLALTLTITTAVWLKSTVQLSRQYHNMLECGEEECDGQDGAKGVTPLIAATG</sequence>
<feature type="transmembrane region" description="Helical" evidence="9">
    <location>
        <begin position="350"/>
        <end position="368"/>
    </location>
</feature>
<feature type="chain" id="PRO_5005187401" description="ADP,ATP carrier protein" evidence="11">
    <location>
        <begin position="20"/>
        <end position="669"/>
    </location>
</feature>
<evidence type="ECO:0000256" key="10">
    <source>
        <dbReference type="SAM" id="MobiDB-lite"/>
    </source>
</evidence>
<keyword evidence="6 9" id="KW-0067">ATP-binding</keyword>
<feature type="transmembrane region" description="Helical" evidence="9">
    <location>
        <begin position="502"/>
        <end position="523"/>
    </location>
</feature>
<feature type="transmembrane region" description="Helical" evidence="9">
    <location>
        <begin position="274"/>
        <end position="295"/>
    </location>
</feature>
<protein>
    <recommendedName>
        <fullName evidence="9">ADP,ATP carrier protein</fullName>
    </recommendedName>
</protein>
<dbReference type="Pfam" id="PF03219">
    <property type="entry name" value="TLC"/>
    <property type="match status" value="2"/>
</dbReference>
<dbReference type="VEuPathDB" id="CryptoDB:Vbra_2914"/>
<evidence type="ECO:0000256" key="5">
    <source>
        <dbReference type="ARBA" id="ARBA00022741"/>
    </source>
</evidence>
<dbReference type="AlphaFoldDB" id="A0A0G4EP26"/>
<keyword evidence="3 9" id="KW-0813">Transport</keyword>
<feature type="transmembrane region" description="Helical" evidence="9">
    <location>
        <begin position="470"/>
        <end position="490"/>
    </location>
</feature>
<feature type="compositionally biased region" description="Basic and acidic residues" evidence="10">
    <location>
        <begin position="400"/>
        <end position="412"/>
    </location>
</feature>
<reference evidence="12 13" key="1">
    <citation type="submission" date="2014-11" db="EMBL/GenBank/DDBJ databases">
        <authorList>
            <person name="Zhu J."/>
            <person name="Qi W."/>
            <person name="Song R."/>
        </authorList>
    </citation>
    <scope>NUCLEOTIDE SEQUENCE [LARGE SCALE GENOMIC DNA]</scope>
</reference>
<dbReference type="PANTHER" id="PTHR31187">
    <property type="match status" value="1"/>
</dbReference>
<feature type="region of interest" description="Disordered" evidence="10">
    <location>
        <begin position="67"/>
        <end position="127"/>
    </location>
</feature>
<evidence type="ECO:0000313" key="13">
    <source>
        <dbReference type="Proteomes" id="UP000041254"/>
    </source>
</evidence>
<dbReference type="GO" id="GO:0005524">
    <property type="term" value="F:ATP binding"/>
    <property type="evidence" value="ECO:0007669"/>
    <property type="project" value="UniProtKB-KW"/>
</dbReference>
<keyword evidence="8 9" id="KW-0472">Membrane</keyword>
<name>A0A0G4EP26_VITBC</name>
<dbReference type="InterPro" id="IPR004667">
    <property type="entry name" value="ADP_ATP_car_bac_type"/>
</dbReference>
<dbReference type="NCBIfam" id="TIGR00769">
    <property type="entry name" value="AAA"/>
    <property type="match status" value="1"/>
</dbReference>
<dbReference type="STRING" id="1169540.A0A0G4EP26"/>
<evidence type="ECO:0000256" key="1">
    <source>
        <dbReference type="ARBA" id="ARBA00004141"/>
    </source>
</evidence>
<feature type="transmembrane region" description="Helical" evidence="9">
    <location>
        <begin position="215"/>
        <end position="235"/>
    </location>
</feature>
<evidence type="ECO:0000313" key="12">
    <source>
        <dbReference type="EMBL" id="CEL99206.1"/>
    </source>
</evidence>
<dbReference type="PANTHER" id="PTHR31187:SF1">
    <property type="entry name" value="ADP,ATP CARRIER PROTEIN 1"/>
    <property type="match status" value="1"/>
</dbReference>
<dbReference type="PhylomeDB" id="A0A0G4EP26"/>
<evidence type="ECO:0000256" key="6">
    <source>
        <dbReference type="ARBA" id="ARBA00022840"/>
    </source>
</evidence>
<evidence type="ECO:0000256" key="8">
    <source>
        <dbReference type="ARBA" id="ARBA00023136"/>
    </source>
</evidence>
<feature type="transmembrane region" description="Helical" evidence="9">
    <location>
        <begin position="307"/>
        <end position="330"/>
    </location>
</feature>
<feature type="compositionally biased region" description="Low complexity" evidence="10">
    <location>
        <begin position="74"/>
        <end position="85"/>
    </location>
</feature>
<evidence type="ECO:0000256" key="2">
    <source>
        <dbReference type="ARBA" id="ARBA00007127"/>
    </source>
</evidence>
<keyword evidence="4 9" id="KW-0812">Transmembrane</keyword>
<dbReference type="GO" id="GO:0016020">
    <property type="term" value="C:membrane"/>
    <property type="evidence" value="ECO:0007669"/>
    <property type="project" value="UniProtKB-SubCell"/>
</dbReference>
<keyword evidence="5 9" id="KW-0547">Nucleotide-binding</keyword>
<keyword evidence="7 9" id="KW-1133">Transmembrane helix</keyword>
<feature type="signal peptide" evidence="11">
    <location>
        <begin position="1"/>
        <end position="19"/>
    </location>
</feature>
<feature type="compositionally biased region" description="Low complexity" evidence="10">
    <location>
        <begin position="95"/>
        <end position="104"/>
    </location>
</feature>
<feature type="region of interest" description="Disordered" evidence="10">
    <location>
        <begin position="384"/>
        <end position="414"/>
    </location>
</feature>
<feature type="transmembrane region" description="Helical" evidence="9">
    <location>
        <begin position="437"/>
        <end position="458"/>
    </location>
</feature>
<evidence type="ECO:0000256" key="9">
    <source>
        <dbReference type="RuleBase" id="RU363121"/>
    </source>
</evidence>
<feature type="transmembrane region" description="Helical" evidence="9">
    <location>
        <begin position="612"/>
        <end position="631"/>
    </location>
</feature>
<gene>
    <name evidence="12" type="ORF">Vbra_2914</name>
</gene>
<keyword evidence="11" id="KW-0732">Signal</keyword>